<accession>A0A1S8AUA8</accession>
<keyword evidence="2" id="KW-0808">Transferase</keyword>
<name>A0A1S8AUA8_9EURY</name>
<dbReference type="Proteomes" id="UP000189370">
    <property type="component" value="Unassembled WGS sequence"/>
</dbReference>
<dbReference type="STRING" id="301967.A6E15_03860"/>
<dbReference type="EMBL" id="LWLN01000001">
    <property type="protein sequence ID" value="OLZ40167.1"/>
    <property type="molecule type" value="Genomic_DNA"/>
</dbReference>
<evidence type="ECO:0000256" key="3">
    <source>
        <dbReference type="ARBA" id="ARBA00023180"/>
    </source>
</evidence>
<evidence type="ECO:0000256" key="1">
    <source>
        <dbReference type="ARBA" id="ARBA00022676"/>
    </source>
</evidence>
<comment type="caution">
    <text evidence="5">The sequence shown here is derived from an EMBL/GenBank/DDBJ whole genome shotgun (WGS) entry which is preliminary data.</text>
</comment>
<evidence type="ECO:0000259" key="4">
    <source>
        <dbReference type="Pfam" id="PF04577"/>
    </source>
</evidence>
<keyword evidence="1" id="KW-0328">Glycosyltransferase</keyword>
<dbReference type="RefSeq" id="WP_076143863.1">
    <property type="nucleotide sequence ID" value="NZ_LWLN01000001.1"/>
</dbReference>
<gene>
    <name evidence="5" type="ORF">A6E15_03860</name>
</gene>
<proteinExistence type="predicted"/>
<keyword evidence="3" id="KW-0325">Glycoprotein</keyword>
<evidence type="ECO:0000313" key="6">
    <source>
        <dbReference type="Proteomes" id="UP000189370"/>
    </source>
</evidence>
<dbReference type="OrthoDB" id="140964at2157"/>
<dbReference type="Pfam" id="PF04577">
    <property type="entry name" value="Glyco_transf_61"/>
    <property type="match status" value="1"/>
</dbReference>
<evidence type="ECO:0000256" key="2">
    <source>
        <dbReference type="ARBA" id="ARBA00022679"/>
    </source>
</evidence>
<dbReference type="AlphaFoldDB" id="A0A1S8AUA8"/>
<evidence type="ECO:0000313" key="5">
    <source>
        <dbReference type="EMBL" id="OLZ40167.1"/>
    </source>
</evidence>
<reference evidence="6" key="1">
    <citation type="submission" date="2016-04" db="EMBL/GenBank/DDBJ databases">
        <authorList>
            <person name="Chen S.-C."/>
            <person name="Lai M.-C."/>
        </authorList>
    </citation>
    <scope>NUCLEOTIDE SEQUENCE [LARGE SCALE GENOMIC DNA]</scope>
    <source>
        <strain evidence="6">AB14</strain>
    </source>
</reference>
<sequence length="384" mass="42908">MIPTEFSPRKLTRKLAADGAGESIVAAGDLLTRKRLGRPVFDPLVERGVVRTISRDALGSTASEIITVPGDDGEQSSPFVALVEDGRVLSETGLALTPQREILEESAAAPDQAQQAMMAMLSRQLFYGDAPLRGLLSGHRRRDFREVADSLDTAAPLMPRYPNYYHWIVETVPKIRYIRAFEDATGERVTLLIPQDAPPFVDETLELLEWPKWRIEYATKPAYDVSRLVVPSFPERRAEDFAWLRGEILDRAPETTPESGDNVYVSRANAVERRVVNETEVMDVLSQFGFSCYRLEERSLERNARLFADADVVVGPHGAGLTDIVFADDCTLVELFGDKVKQPYRLLAATLGVSYEPMYCRAESADIVVDTILLKETVREIQSQ</sequence>
<dbReference type="InterPro" id="IPR049625">
    <property type="entry name" value="Glyco_transf_61_cat"/>
</dbReference>
<organism evidence="5 6">
    <name type="scientific">Natrinema saccharevitans</name>
    <dbReference type="NCBI Taxonomy" id="301967"/>
    <lineage>
        <taxon>Archaea</taxon>
        <taxon>Methanobacteriati</taxon>
        <taxon>Methanobacteriota</taxon>
        <taxon>Stenosarchaea group</taxon>
        <taxon>Halobacteria</taxon>
        <taxon>Halobacteriales</taxon>
        <taxon>Natrialbaceae</taxon>
        <taxon>Natrinema</taxon>
    </lineage>
</organism>
<dbReference type="InterPro" id="IPR007657">
    <property type="entry name" value="Glycosyltransferase_61"/>
</dbReference>
<protein>
    <submittedName>
        <fullName evidence="5">Capsular biosynthesis protein</fullName>
    </submittedName>
</protein>
<dbReference type="PANTHER" id="PTHR20961">
    <property type="entry name" value="GLYCOSYLTRANSFERASE"/>
    <property type="match status" value="1"/>
</dbReference>
<dbReference type="GO" id="GO:0016757">
    <property type="term" value="F:glycosyltransferase activity"/>
    <property type="evidence" value="ECO:0007669"/>
    <property type="project" value="UniProtKB-KW"/>
</dbReference>
<keyword evidence="6" id="KW-1185">Reference proteome</keyword>
<feature type="domain" description="Glycosyltransferase 61 catalytic" evidence="4">
    <location>
        <begin position="164"/>
        <end position="332"/>
    </location>
</feature>